<dbReference type="InterPro" id="IPR004244">
    <property type="entry name" value="Transposase_22"/>
</dbReference>
<dbReference type="InterPro" id="IPR057251">
    <property type="entry name" value="FP_C"/>
</dbReference>
<protein>
    <submittedName>
        <fullName evidence="2">Zinc finger DNA binding protein</fullName>
    </submittedName>
</protein>
<evidence type="ECO:0000313" key="2">
    <source>
        <dbReference type="EMBL" id="KOB76046.1"/>
    </source>
</evidence>
<sequence length="347" mass="38957">MVKCAACAKFMSVNDGVKCPKCASASHRDCVGLSVGAVISGKWRCGLCQPITPRARDPATPTKDNLCTASGSPVCEPTDGVTQGIIAEMRSQFIDMKAELAKEFKSFKDEMRELRSSVYELKSNIAGIRTDLIISINNVTAIETRMTELENAFKINDFETVGKLEQTVSDLKTTLNDREQESLLNDVEITGLPEQNGEILANLIPLIASKMDMPLDERDIVSVERVGATKISQEESTSTVTMRPRRVVFRFTRRTTRDALLQKARERRGLSSAELGLEGAPLRVFFNERLTRSNRLLSAKAREECRLHNWRYCWTKGGRIYLRKEHGLQAIRIHSNDELQAVFQNNE</sequence>
<feature type="domain" description="FP protein C-terminal" evidence="1">
    <location>
        <begin position="291"/>
        <end position="340"/>
    </location>
</feature>
<dbReference type="EMBL" id="JTDY01000739">
    <property type="protein sequence ID" value="KOB76046.1"/>
    <property type="molecule type" value="Genomic_DNA"/>
</dbReference>
<organism evidence="2 3">
    <name type="scientific">Operophtera brumata</name>
    <name type="common">Winter moth</name>
    <name type="synonym">Phalaena brumata</name>
    <dbReference type="NCBI Taxonomy" id="104452"/>
    <lineage>
        <taxon>Eukaryota</taxon>
        <taxon>Metazoa</taxon>
        <taxon>Ecdysozoa</taxon>
        <taxon>Arthropoda</taxon>
        <taxon>Hexapoda</taxon>
        <taxon>Insecta</taxon>
        <taxon>Pterygota</taxon>
        <taxon>Neoptera</taxon>
        <taxon>Endopterygota</taxon>
        <taxon>Lepidoptera</taxon>
        <taxon>Glossata</taxon>
        <taxon>Ditrysia</taxon>
        <taxon>Geometroidea</taxon>
        <taxon>Geometridae</taxon>
        <taxon>Larentiinae</taxon>
        <taxon>Operophtera</taxon>
    </lineage>
</organism>
<accession>A0A0L7LLF8</accession>
<evidence type="ECO:0000313" key="3">
    <source>
        <dbReference type="Proteomes" id="UP000037510"/>
    </source>
</evidence>
<name>A0A0L7LLF8_OPEBR</name>
<reference evidence="2 3" key="1">
    <citation type="journal article" date="2015" name="Genome Biol. Evol.">
        <title>The genome of winter moth (Operophtera brumata) provides a genomic perspective on sexual dimorphism and phenology.</title>
        <authorList>
            <person name="Derks M.F."/>
            <person name="Smit S."/>
            <person name="Salis L."/>
            <person name="Schijlen E."/>
            <person name="Bossers A."/>
            <person name="Mateman C."/>
            <person name="Pijl A.S."/>
            <person name="de Ridder D."/>
            <person name="Groenen M.A."/>
            <person name="Visser M.E."/>
            <person name="Megens H.J."/>
        </authorList>
    </citation>
    <scope>NUCLEOTIDE SEQUENCE [LARGE SCALE GENOMIC DNA]</scope>
    <source>
        <strain evidence="2">WM2013NL</strain>
        <tissue evidence="2">Head and thorax</tissue>
    </source>
</reference>
<dbReference type="PANTHER" id="PTHR11505">
    <property type="entry name" value="L1 TRANSPOSABLE ELEMENT-RELATED"/>
    <property type="match status" value="1"/>
</dbReference>
<dbReference type="SUPFAM" id="SSF57903">
    <property type="entry name" value="FYVE/PHD zinc finger"/>
    <property type="match status" value="1"/>
</dbReference>
<gene>
    <name evidence="2" type="ORF">OBRU01_06430</name>
</gene>
<dbReference type="InterPro" id="IPR011011">
    <property type="entry name" value="Znf_FYVE_PHD"/>
</dbReference>
<dbReference type="Proteomes" id="UP000037510">
    <property type="component" value="Unassembled WGS sequence"/>
</dbReference>
<dbReference type="Gene3D" id="3.30.40.10">
    <property type="entry name" value="Zinc/RING finger domain, C3HC4 (zinc finger)"/>
    <property type="match status" value="1"/>
</dbReference>
<dbReference type="AlphaFoldDB" id="A0A0L7LLF8"/>
<evidence type="ECO:0000259" key="1">
    <source>
        <dbReference type="Pfam" id="PF25298"/>
    </source>
</evidence>
<comment type="caution">
    <text evidence="2">The sequence shown here is derived from an EMBL/GenBank/DDBJ whole genome shotgun (WGS) entry which is preliminary data.</text>
</comment>
<keyword evidence="3" id="KW-1185">Reference proteome</keyword>
<dbReference type="InterPro" id="IPR013083">
    <property type="entry name" value="Znf_RING/FYVE/PHD"/>
</dbReference>
<dbReference type="Pfam" id="PF25298">
    <property type="entry name" value="Baculo_FP_2nd"/>
    <property type="match status" value="1"/>
</dbReference>
<proteinExistence type="predicted"/>